<evidence type="ECO:0000313" key="9">
    <source>
        <dbReference type="Proteomes" id="UP001156641"/>
    </source>
</evidence>
<feature type="compositionally biased region" description="Pro residues" evidence="5">
    <location>
        <begin position="66"/>
        <end position="105"/>
    </location>
</feature>
<protein>
    <recommendedName>
        <fullName evidence="7">TonB C-terminal domain-containing protein</fullName>
    </recommendedName>
</protein>
<organism evidence="8 9">
    <name type="scientific">Acidocella aquatica</name>
    <dbReference type="NCBI Taxonomy" id="1922313"/>
    <lineage>
        <taxon>Bacteria</taxon>
        <taxon>Pseudomonadati</taxon>
        <taxon>Pseudomonadota</taxon>
        <taxon>Alphaproteobacteria</taxon>
        <taxon>Acetobacterales</taxon>
        <taxon>Acidocellaceae</taxon>
        <taxon>Acidocella</taxon>
    </lineage>
</organism>
<keyword evidence="9" id="KW-1185">Reference proteome</keyword>
<feature type="transmembrane region" description="Helical" evidence="6">
    <location>
        <begin position="22"/>
        <end position="43"/>
    </location>
</feature>
<evidence type="ECO:0000256" key="5">
    <source>
        <dbReference type="SAM" id="MobiDB-lite"/>
    </source>
</evidence>
<evidence type="ECO:0000256" key="3">
    <source>
        <dbReference type="ARBA" id="ARBA00022989"/>
    </source>
</evidence>
<dbReference type="InterPro" id="IPR006260">
    <property type="entry name" value="TonB/TolA_C"/>
</dbReference>
<dbReference type="Proteomes" id="UP001156641">
    <property type="component" value="Unassembled WGS sequence"/>
</dbReference>
<proteinExistence type="predicted"/>
<keyword evidence="2 6" id="KW-0812">Transmembrane</keyword>
<sequence>MNVQNANPGPAVMADYHGGGHFWQALIAAVIVEGLLVLGFAYVSATIGHKAAAVQPSVMNISIQQVPPPPVAKPPPPAPPPPQALPQPAPPPPPPPPKPVARPAPRPIMRKMPVIKPVVPAKPVFQTPPPPPEPAPVPPNAQMQATAEQLYGEALNARVQAGLVVPSAVQLMALSGTTVLAVTVAPSGAVLSVAIIQSSGAPPIDAAAESAVRSVSLPAFSAGMAQHPITFDLTVKLSTNQ</sequence>
<keyword evidence="4 6" id="KW-0472">Membrane</keyword>
<reference evidence="9" key="1">
    <citation type="journal article" date="2019" name="Int. J. Syst. Evol. Microbiol.">
        <title>The Global Catalogue of Microorganisms (GCM) 10K type strain sequencing project: providing services to taxonomists for standard genome sequencing and annotation.</title>
        <authorList>
            <consortium name="The Broad Institute Genomics Platform"/>
            <consortium name="The Broad Institute Genome Sequencing Center for Infectious Disease"/>
            <person name="Wu L."/>
            <person name="Ma J."/>
        </authorList>
    </citation>
    <scope>NUCLEOTIDE SEQUENCE [LARGE SCALE GENOMIC DNA]</scope>
    <source>
        <strain evidence="9">NBRC 112502</strain>
    </source>
</reference>
<dbReference type="Pfam" id="PF03544">
    <property type="entry name" value="TonB_C"/>
    <property type="match status" value="1"/>
</dbReference>
<dbReference type="InterPro" id="IPR037682">
    <property type="entry name" value="TonB_C"/>
</dbReference>
<dbReference type="EMBL" id="BSOS01000007">
    <property type="protein sequence ID" value="GLR65904.1"/>
    <property type="molecule type" value="Genomic_DNA"/>
</dbReference>
<feature type="domain" description="TonB C-terminal" evidence="7">
    <location>
        <begin position="150"/>
        <end position="241"/>
    </location>
</feature>
<comment type="caution">
    <text evidence="8">The sequence shown here is derived from an EMBL/GenBank/DDBJ whole genome shotgun (WGS) entry which is preliminary data.</text>
</comment>
<evidence type="ECO:0000256" key="4">
    <source>
        <dbReference type="ARBA" id="ARBA00023136"/>
    </source>
</evidence>
<accession>A0ABQ6A0C6</accession>
<name>A0ABQ6A0C6_9PROT</name>
<dbReference type="PRINTS" id="PR01217">
    <property type="entry name" value="PRICHEXTENSN"/>
</dbReference>
<evidence type="ECO:0000259" key="7">
    <source>
        <dbReference type="PROSITE" id="PS52015"/>
    </source>
</evidence>
<dbReference type="RefSeq" id="WP_284256458.1">
    <property type="nucleotide sequence ID" value="NZ_BSOS01000007.1"/>
</dbReference>
<keyword evidence="3 6" id="KW-1133">Transmembrane helix</keyword>
<dbReference type="NCBIfam" id="TIGR01352">
    <property type="entry name" value="tonB_Cterm"/>
    <property type="match status" value="1"/>
</dbReference>
<gene>
    <name evidence="8" type="ORF">GCM10010909_05820</name>
</gene>
<feature type="region of interest" description="Disordered" evidence="5">
    <location>
        <begin position="65"/>
        <end position="105"/>
    </location>
</feature>
<evidence type="ECO:0000256" key="1">
    <source>
        <dbReference type="ARBA" id="ARBA00004167"/>
    </source>
</evidence>
<dbReference type="PROSITE" id="PS52015">
    <property type="entry name" value="TONB_CTD"/>
    <property type="match status" value="1"/>
</dbReference>
<comment type="subcellular location">
    <subcellularLocation>
        <location evidence="1">Membrane</location>
        <topology evidence="1">Single-pass membrane protein</topology>
    </subcellularLocation>
</comment>
<dbReference type="SUPFAM" id="SSF74653">
    <property type="entry name" value="TolA/TonB C-terminal domain"/>
    <property type="match status" value="1"/>
</dbReference>
<dbReference type="Gene3D" id="3.30.1150.10">
    <property type="match status" value="1"/>
</dbReference>
<evidence type="ECO:0000256" key="2">
    <source>
        <dbReference type="ARBA" id="ARBA00022692"/>
    </source>
</evidence>
<evidence type="ECO:0000313" key="8">
    <source>
        <dbReference type="EMBL" id="GLR65904.1"/>
    </source>
</evidence>
<evidence type="ECO:0000256" key="6">
    <source>
        <dbReference type="SAM" id="Phobius"/>
    </source>
</evidence>